<evidence type="ECO:0000259" key="2">
    <source>
        <dbReference type="Pfam" id="PF20151"/>
    </source>
</evidence>
<proteinExistence type="predicted"/>
<dbReference type="OrthoDB" id="3354157at2759"/>
<keyword evidence="1" id="KW-0472">Membrane</keyword>
<feature type="domain" description="DUF6533" evidence="2">
    <location>
        <begin position="21"/>
        <end position="66"/>
    </location>
</feature>
<organism evidence="3 4">
    <name type="scientific">Collybia nuda</name>
    <dbReference type="NCBI Taxonomy" id="64659"/>
    <lineage>
        <taxon>Eukaryota</taxon>
        <taxon>Fungi</taxon>
        <taxon>Dikarya</taxon>
        <taxon>Basidiomycota</taxon>
        <taxon>Agaricomycotina</taxon>
        <taxon>Agaricomycetes</taxon>
        <taxon>Agaricomycetidae</taxon>
        <taxon>Agaricales</taxon>
        <taxon>Tricholomatineae</taxon>
        <taxon>Clitocybaceae</taxon>
        <taxon>Collybia</taxon>
    </lineage>
</organism>
<keyword evidence="1" id="KW-1133">Transmembrane helix</keyword>
<name>A0A9P5YCZ2_9AGAR</name>
<evidence type="ECO:0000313" key="3">
    <source>
        <dbReference type="EMBL" id="KAF9465601.1"/>
    </source>
</evidence>
<feature type="transmembrane region" description="Helical" evidence="1">
    <location>
        <begin position="88"/>
        <end position="107"/>
    </location>
</feature>
<sequence>MVHSIFDLLTNTIYNLTVTKYAYVVSATLLFYDIFLTFDQEVSRIWIAKKSLGRTLFFLNRYIPPLLFMFDLFYQLHPAPSVAVCHGGFLPSGIMGILTTSTIELILITRTYALYQKKFLLVALLFLGIASSATMITTTVYLYVKLITFPPPEMIPLVPGCFPICEDPLCRTLLTAFTIPFFVLETAIFLLTFYKSYESFKHVSRQQRSHLATIIYRDGLVYYAVIISISITNVVVWCVAPISLAYFASSLIRSLQATICSRLLLNIRGLLHPQESYPVNQSLNPTGTWFSHRQPALYRINKAESMITVNSGTELLPYHPPVPVAC</sequence>
<evidence type="ECO:0000313" key="4">
    <source>
        <dbReference type="Proteomes" id="UP000807353"/>
    </source>
</evidence>
<feature type="transmembrane region" description="Helical" evidence="1">
    <location>
        <begin position="20"/>
        <end position="38"/>
    </location>
</feature>
<feature type="transmembrane region" description="Helical" evidence="1">
    <location>
        <begin position="119"/>
        <end position="144"/>
    </location>
</feature>
<feature type="transmembrane region" description="Helical" evidence="1">
    <location>
        <begin position="215"/>
        <end position="237"/>
    </location>
</feature>
<dbReference type="Pfam" id="PF20151">
    <property type="entry name" value="DUF6533"/>
    <property type="match status" value="1"/>
</dbReference>
<keyword evidence="4" id="KW-1185">Reference proteome</keyword>
<dbReference type="AlphaFoldDB" id="A0A9P5YCZ2"/>
<protein>
    <recommendedName>
        <fullName evidence="2">DUF6533 domain-containing protein</fullName>
    </recommendedName>
</protein>
<keyword evidence="1" id="KW-0812">Transmembrane</keyword>
<reference evidence="3" key="1">
    <citation type="submission" date="2020-11" db="EMBL/GenBank/DDBJ databases">
        <authorList>
            <consortium name="DOE Joint Genome Institute"/>
            <person name="Ahrendt S."/>
            <person name="Riley R."/>
            <person name="Andreopoulos W."/>
            <person name="Labutti K."/>
            <person name="Pangilinan J."/>
            <person name="Ruiz-Duenas F.J."/>
            <person name="Barrasa J.M."/>
            <person name="Sanchez-Garcia M."/>
            <person name="Camarero S."/>
            <person name="Miyauchi S."/>
            <person name="Serrano A."/>
            <person name="Linde D."/>
            <person name="Babiker R."/>
            <person name="Drula E."/>
            <person name="Ayuso-Fernandez I."/>
            <person name="Pacheco R."/>
            <person name="Padilla G."/>
            <person name="Ferreira P."/>
            <person name="Barriuso J."/>
            <person name="Kellner H."/>
            <person name="Castanera R."/>
            <person name="Alfaro M."/>
            <person name="Ramirez L."/>
            <person name="Pisabarro A.G."/>
            <person name="Kuo A."/>
            <person name="Tritt A."/>
            <person name="Lipzen A."/>
            <person name="He G."/>
            <person name="Yan M."/>
            <person name="Ng V."/>
            <person name="Cullen D."/>
            <person name="Martin F."/>
            <person name="Rosso M.-N."/>
            <person name="Henrissat B."/>
            <person name="Hibbett D."/>
            <person name="Martinez A.T."/>
            <person name="Grigoriev I.V."/>
        </authorList>
    </citation>
    <scope>NUCLEOTIDE SEQUENCE</scope>
    <source>
        <strain evidence="3">CBS 247.69</strain>
    </source>
</reference>
<comment type="caution">
    <text evidence="3">The sequence shown here is derived from an EMBL/GenBank/DDBJ whole genome shotgun (WGS) entry which is preliminary data.</text>
</comment>
<dbReference type="InterPro" id="IPR045340">
    <property type="entry name" value="DUF6533"/>
</dbReference>
<gene>
    <name evidence="3" type="ORF">BDZ94DRAFT_1296375</name>
</gene>
<feature type="transmembrane region" description="Helical" evidence="1">
    <location>
        <begin position="59"/>
        <end position="76"/>
    </location>
</feature>
<dbReference type="Proteomes" id="UP000807353">
    <property type="component" value="Unassembled WGS sequence"/>
</dbReference>
<feature type="transmembrane region" description="Helical" evidence="1">
    <location>
        <begin position="173"/>
        <end position="194"/>
    </location>
</feature>
<accession>A0A9P5YCZ2</accession>
<dbReference type="EMBL" id="MU150246">
    <property type="protein sequence ID" value="KAF9465601.1"/>
    <property type="molecule type" value="Genomic_DNA"/>
</dbReference>
<evidence type="ECO:0000256" key="1">
    <source>
        <dbReference type="SAM" id="Phobius"/>
    </source>
</evidence>